<proteinExistence type="predicted"/>
<dbReference type="RefSeq" id="XP_016212217.1">
    <property type="nucleotide sequence ID" value="XM_016360135.1"/>
</dbReference>
<dbReference type="OrthoDB" id="10031947at2759"/>
<reference evidence="1 2" key="1">
    <citation type="submission" date="2015-01" db="EMBL/GenBank/DDBJ databases">
        <title>The Genome Sequence of Ochroconis gallopava CBS43764.</title>
        <authorList>
            <consortium name="The Broad Institute Genomics Platform"/>
            <person name="Cuomo C."/>
            <person name="de Hoog S."/>
            <person name="Gorbushina A."/>
            <person name="Stielow B."/>
            <person name="Teixiera M."/>
            <person name="Abouelleil A."/>
            <person name="Chapman S.B."/>
            <person name="Priest M."/>
            <person name="Young S.K."/>
            <person name="Wortman J."/>
            <person name="Nusbaum C."/>
            <person name="Birren B."/>
        </authorList>
    </citation>
    <scope>NUCLEOTIDE SEQUENCE [LARGE SCALE GENOMIC DNA]</scope>
    <source>
        <strain evidence="1 2">CBS 43764</strain>
    </source>
</reference>
<keyword evidence="2" id="KW-1185">Reference proteome</keyword>
<evidence type="ECO:0000313" key="1">
    <source>
        <dbReference type="EMBL" id="KIW02348.1"/>
    </source>
</evidence>
<gene>
    <name evidence="1" type="ORF">PV09_06489</name>
</gene>
<protein>
    <submittedName>
        <fullName evidence="1">Uncharacterized protein</fullName>
    </submittedName>
</protein>
<sequence>MSRSTNDPRGLDHRFIGDLNPESAFLAAKSPPDDSNVGFWIRDLHTGATEKYYSKVSMRQPRSAAFRNLDPMLHQVVLPYLEGWCLSMLPTQEDCEALYAIYLERIHPILPVLDKEGYDGMDPSDPAAIVLRQAKFRRKPHESSKQLRQAKPRAFREVSVVSYENVS</sequence>
<dbReference type="InParanoid" id="A0A0D2A6I6"/>
<dbReference type="STRING" id="253628.A0A0D2A6I6"/>
<dbReference type="AlphaFoldDB" id="A0A0D2A6I6"/>
<dbReference type="VEuPathDB" id="FungiDB:PV09_06489"/>
<dbReference type="HOGENOM" id="CLU_1595829_0_0_1"/>
<organism evidence="1 2">
    <name type="scientific">Verruconis gallopava</name>
    <dbReference type="NCBI Taxonomy" id="253628"/>
    <lineage>
        <taxon>Eukaryota</taxon>
        <taxon>Fungi</taxon>
        <taxon>Dikarya</taxon>
        <taxon>Ascomycota</taxon>
        <taxon>Pezizomycotina</taxon>
        <taxon>Dothideomycetes</taxon>
        <taxon>Pleosporomycetidae</taxon>
        <taxon>Venturiales</taxon>
        <taxon>Sympoventuriaceae</taxon>
        <taxon>Verruconis</taxon>
    </lineage>
</organism>
<name>A0A0D2A6I6_9PEZI</name>
<dbReference type="EMBL" id="KN847550">
    <property type="protein sequence ID" value="KIW02348.1"/>
    <property type="molecule type" value="Genomic_DNA"/>
</dbReference>
<evidence type="ECO:0000313" key="2">
    <source>
        <dbReference type="Proteomes" id="UP000053259"/>
    </source>
</evidence>
<dbReference type="Proteomes" id="UP000053259">
    <property type="component" value="Unassembled WGS sequence"/>
</dbReference>
<dbReference type="GeneID" id="27314462"/>
<accession>A0A0D2A6I6</accession>